<proteinExistence type="predicted"/>
<evidence type="ECO:0000313" key="6">
    <source>
        <dbReference type="EMBL" id="KAG0716390.1"/>
    </source>
</evidence>
<feature type="region of interest" description="Disordered" evidence="4">
    <location>
        <begin position="141"/>
        <end position="163"/>
    </location>
</feature>
<evidence type="ECO:0000256" key="3">
    <source>
        <dbReference type="ARBA" id="ARBA00022801"/>
    </source>
</evidence>
<comment type="caution">
    <text evidence="6">The sequence shown here is derived from an EMBL/GenBank/DDBJ whole genome shotgun (WGS) entry which is preliminary data.</text>
</comment>
<keyword evidence="7" id="KW-1185">Reference proteome</keyword>
<keyword evidence="2" id="KW-0833">Ubl conjugation pathway</keyword>
<dbReference type="AlphaFoldDB" id="A0A8J4Y7P0"/>
<name>A0A8J4Y7P0_CHIOP</name>
<evidence type="ECO:0000256" key="2">
    <source>
        <dbReference type="ARBA" id="ARBA00022786"/>
    </source>
</evidence>
<gene>
    <name evidence="6" type="primary">TIGD7_11</name>
    <name evidence="6" type="ORF">GWK47_009849</name>
</gene>
<dbReference type="InterPro" id="IPR056850">
    <property type="entry name" value="ARM_UBP34_24_USP9X_Y"/>
</dbReference>
<dbReference type="EMBL" id="JACEEZ010018914">
    <property type="protein sequence ID" value="KAG0716390.1"/>
    <property type="molecule type" value="Genomic_DNA"/>
</dbReference>
<dbReference type="GO" id="GO:0006508">
    <property type="term" value="P:proteolysis"/>
    <property type="evidence" value="ECO:0007669"/>
    <property type="project" value="UniProtKB-KW"/>
</dbReference>
<dbReference type="Pfam" id="PF25010">
    <property type="entry name" value="ARM_UBP24_USP9X-Y"/>
    <property type="match status" value="1"/>
</dbReference>
<evidence type="ECO:0000313" key="7">
    <source>
        <dbReference type="Proteomes" id="UP000770661"/>
    </source>
</evidence>
<sequence length="222" mass="25333">MFQYLKVHLEFLQFLLKEGDIYLAWPRCKDIWDTLVANPKASGYDKELTLDNLRKYDLKSGIFNLARSWKDVSASTLSNGWNRLIRGTDPVIEFEGFETANFHRHIVQAGETATEEDVSDWLDGDEGDPGYQTLTDAEIADSVLHPDQQDSSDYDDDDDVLPTRPTASAVRQAAETLVEYLEHPNTEAELRVFATSLREIRDIIFCNPESLDTTPDNHRHLL</sequence>
<organism evidence="6 7">
    <name type="scientific">Chionoecetes opilio</name>
    <name type="common">Atlantic snow crab</name>
    <name type="synonym">Cancer opilio</name>
    <dbReference type="NCBI Taxonomy" id="41210"/>
    <lineage>
        <taxon>Eukaryota</taxon>
        <taxon>Metazoa</taxon>
        <taxon>Ecdysozoa</taxon>
        <taxon>Arthropoda</taxon>
        <taxon>Crustacea</taxon>
        <taxon>Multicrustacea</taxon>
        <taxon>Malacostraca</taxon>
        <taxon>Eumalacostraca</taxon>
        <taxon>Eucarida</taxon>
        <taxon>Decapoda</taxon>
        <taxon>Pleocyemata</taxon>
        <taxon>Brachyura</taxon>
        <taxon>Eubrachyura</taxon>
        <taxon>Majoidea</taxon>
        <taxon>Majidae</taxon>
        <taxon>Chionoecetes</taxon>
    </lineage>
</organism>
<accession>A0A8J4Y7P0</accession>
<keyword evidence="1" id="KW-0645">Protease</keyword>
<evidence type="ECO:0000256" key="1">
    <source>
        <dbReference type="ARBA" id="ARBA00022670"/>
    </source>
</evidence>
<feature type="domain" description="UBP34/UBP24/USP9X/USP9Y-like ARM repeat region" evidence="5">
    <location>
        <begin position="3"/>
        <end position="53"/>
    </location>
</feature>
<protein>
    <submittedName>
        <fullName evidence="6">Tigger transposable element-derived protein 7</fullName>
    </submittedName>
</protein>
<evidence type="ECO:0000256" key="4">
    <source>
        <dbReference type="SAM" id="MobiDB-lite"/>
    </source>
</evidence>
<evidence type="ECO:0000259" key="5">
    <source>
        <dbReference type="Pfam" id="PF25010"/>
    </source>
</evidence>
<dbReference type="GO" id="GO:0008233">
    <property type="term" value="F:peptidase activity"/>
    <property type="evidence" value="ECO:0007669"/>
    <property type="project" value="UniProtKB-KW"/>
</dbReference>
<dbReference type="Proteomes" id="UP000770661">
    <property type="component" value="Unassembled WGS sequence"/>
</dbReference>
<dbReference type="OrthoDB" id="6609393at2759"/>
<reference evidence="6" key="1">
    <citation type="submission" date="2020-07" db="EMBL/GenBank/DDBJ databases">
        <title>The High-quality genome of the commercially important snow crab, Chionoecetes opilio.</title>
        <authorList>
            <person name="Jeong J.-H."/>
            <person name="Ryu S."/>
        </authorList>
    </citation>
    <scope>NUCLEOTIDE SEQUENCE</scope>
    <source>
        <strain evidence="6">MADBK_172401_WGS</strain>
        <tissue evidence="6">Digestive gland</tissue>
    </source>
</reference>
<keyword evidence="3" id="KW-0378">Hydrolase</keyword>
<feature type="compositionally biased region" description="Acidic residues" evidence="4">
    <location>
        <begin position="150"/>
        <end position="160"/>
    </location>
</feature>